<sequence length="297" mass="30249">MFAQGMAMMVDGYDLGYNAPTAAVVVLAAVNALLGAAFSAGGVYLLTLAPREFSYTAAPAGIVVLGLVTLYAAGVAAAGVVSCSLLYTRLTLATAALVMLGEIAVLASAAHDPLGTRMFHESAWRRIHRKNPLALQHFEHTYGCCGFETRLDMPSHAGCAKGAGDAAVVGGCAEPLAHAAFYASKLALRWCTAALVTQVLILVAGAWLVGQARVINTLWDVNIGVDEDGPEAPLLGPEAGGDRRAEATQPPPPGGGRPGTPRPSPADVAAGATVTKDVASAPEEASSPTGPAHELTG</sequence>
<evidence type="ECO:0000313" key="2">
    <source>
        <dbReference type="Proteomes" id="UP001140234"/>
    </source>
</evidence>
<reference evidence="1" key="1">
    <citation type="submission" date="2022-07" db="EMBL/GenBank/DDBJ databases">
        <title>Phylogenomic reconstructions and comparative analyses of Kickxellomycotina fungi.</title>
        <authorList>
            <person name="Reynolds N.K."/>
            <person name="Stajich J.E."/>
            <person name="Barry K."/>
            <person name="Grigoriev I.V."/>
            <person name="Crous P."/>
            <person name="Smith M.E."/>
        </authorList>
    </citation>
    <scope>NUCLEOTIDE SEQUENCE</scope>
    <source>
        <strain evidence="1">CBS 109366</strain>
    </source>
</reference>
<name>A0ACC1K0E5_9FUNG</name>
<organism evidence="1 2">
    <name type="scientific">Coemansia nantahalensis</name>
    <dbReference type="NCBI Taxonomy" id="2789366"/>
    <lineage>
        <taxon>Eukaryota</taxon>
        <taxon>Fungi</taxon>
        <taxon>Fungi incertae sedis</taxon>
        <taxon>Zoopagomycota</taxon>
        <taxon>Kickxellomycotina</taxon>
        <taxon>Kickxellomycetes</taxon>
        <taxon>Kickxellales</taxon>
        <taxon>Kickxellaceae</taxon>
        <taxon>Coemansia</taxon>
    </lineage>
</organism>
<gene>
    <name evidence="1" type="ORF">IWQ57_002389</name>
</gene>
<keyword evidence="2" id="KW-1185">Reference proteome</keyword>
<comment type="caution">
    <text evidence="1">The sequence shown here is derived from an EMBL/GenBank/DDBJ whole genome shotgun (WGS) entry which is preliminary data.</text>
</comment>
<proteinExistence type="predicted"/>
<dbReference type="Proteomes" id="UP001140234">
    <property type="component" value="Unassembled WGS sequence"/>
</dbReference>
<evidence type="ECO:0000313" key="1">
    <source>
        <dbReference type="EMBL" id="KAJ2771039.1"/>
    </source>
</evidence>
<accession>A0ACC1K0E5</accession>
<protein>
    <submittedName>
        <fullName evidence="1">Uncharacterized protein</fullName>
    </submittedName>
</protein>
<dbReference type="EMBL" id="JANBUJ010000608">
    <property type="protein sequence ID" value="KAJ2771039.1"/>
    <property type="molecule type" value="Genomic_DNA"/>
</dbReference>